<accession>A0A421DTD6</accession>
<reference evidence="2 3" key="1">
    <citation type="submission" date="2016-09" db="EMBL/GenBank/DDBJ databases">
        <authorList>
            <person name="Doonan J."/>
            <person name="Pachebat J.A."/>
            <person name="Golyshin P.N."/>
            <person name="Denman S."/>
            <person name="Mcdonald J.E."/>
        </authorList>
    </citation>
    <scope>NUCLEOTIDE SEQUENCE [LARGE SCALE GENOMIC DNA]</scope>
    <source>
        <strain evidence="2 3">NCPPB 3934</strain>
    </source>
</reference>
<gene>
    <name evidence="2" type="ORF">BIY29_01555</name>
</gene>
<feature type="compositionally biased region" description="Polar residues" evidence="1">
    <location>
        <begin position="159"/>
        <end position="169"/>
    </location>
</feature>
<sequence length="214" mass="23194">MDGFTGIRVGSHSSHYFENDVVESLNKIKSGSTGQQLLQKIADNSTSEKHVTISEVRDGQAPVARPRLTLSQMSRLGNNPTQREFDSMLIRESTGSTCINKRGTASEILWSKNSVEPNVNSSGVPVRGTNPDNAFTVLAHELIHARHYLAGTSKYGGSVTPNASSASTKSGKEELRAVGLGKYKHENTGEPTENSIRGEHGLPLKTRYSLSGNW</sequence>
<evidence type="ECO:0000256" key="1">
    <source>
        <dbReference type="SAM" id="MobiDB-lite"/>
    </source>
</evidence>
<organism evidence="2 3">
    <name type="scientific">Brenneria alni</name>
    <dbReference type="NCBI Taxonomy" id="71656"/>
    <lineage>
        <taxon>Bacteria</taxon>
        <taxon>Pseudomonadati</taxon>
        <taxon>Pseudomonadota</taxon>
        <taxon>Gammaproteobacteria</taxon>
        <taxon>Enterobacterales</taxon>
        <taxon>Pectobacteriaceae</taxon>
        <taxon>Brenneria</taxon>
    </lineage>
</organism>
<evidence type="ECO:0008006" key="4">
    <source>
        <dbReference type="Google" id="ProtNLM"/>
    </source>
</evidence>
<evidence type="ECO:0000313" key="2">
    <source>
        <dbReference type="EMBL" id="RLM27797.1"/>
    </source>
</evidence>
<dbReference type="Pfam" id="PF14891">
    <property type="entry name" value="Peptidase_M91"/>
    <property type="match status" value="1"/>
</dbReference>
<proteinExistence type="predicted"/>
<comment type="caution">
    <text evidence="2">The sequence shown here is derived from an EMBL/GenBank/DDBJ whole genome shotgun (WGS) entry which is preliminary data.</text>
</comment>
<dbReference type="RefSeq" id="WP_121573166.1">
    <property type="nucleotide sequence ID" value="NZ_MJLZ01000002.1"/>
</dbReference>
<dbReference type="Proteomes" id="UP000285648">
    <property type="component" value="Unassembled WGS sequence"/>
</dbReference>
<dbReference type="InterPro" id="IPR028208">
    <property type="entry name" value="Effector_pro_NleD-like"/>
</dbReference>
<name>A0A421DTD6_9GAMM</name>
<dbReference type="EMBL" id="MJLZ01000002">
    <property type="protein sequence ID" value="RLM27797.1"/>
    <property type="molecule type" value="Genomic_DNA"/>
</dbReference>
<feature type="region of interest" description="Disordered" evidence="1">
    <location>
        <begin position="153"/>
        <end position="214"/>
    </location>
</feature>
<protein>
    <recommendedName>
        <fullName evidence="4">Type III secretion system effector protein</fullName>
    </recommendedName>
</protein>
<dbReference type="OrthoDB" id="8821494at2"/>
<keyword evidence="3" id="KW-1185">Reference proteome</keyword>
<evidence type="ECO:0000313" key="3">
    <source>
        <dbReference type="Proteomes" id="UP000285648"/>
    </source>
</evidence>
<dbReference type="AlphaFoldDB" id="A0A421DTD6"/>
<dbReference type="NCBIfam" id="NF041347">
    <property type="entry name" value="XopG"/>
    <property type="match status" value="1"/>
</dbReference>